<feature type="compositionally biased region" description="Basic and acidic residues" evidence="1">
    <location>
        <begin position="1"/>
        <end position="17"/>
    </location>
</feature>
<accession>L9KT26</accession>
<dbReference type="AlphaFoldDB" id="L9KT26"/>
<evidence type="ECO:0000313" key="3">
    <source>
        <dbReference type="Proteomes" id="UP000011518"/>
    </source>
</evidence>
<sequence length="144" mass="16737">MIAKSHKVDLDLGLPEKKRTKRRRKKMKMKKKKKEGTRKEEERRRQKVVKEPETQYSVLHSDNYFSDNFPAEKSPNPKTQILGHSEVLSGEKKPKRKSLITLAVSRDSPDYRRLPQITDQVSHPPSIGEWSLHKKAADGLQQNL</sequence>
<dbReference type="Proteomes" id="UP000011518">
    <property type="component" value="Unassembled WGS sequence"/>
</dbReference>
<dbReference type="InParanoid" id="L9KT26"/>
<evidence type="ECO:0000256" key="1">
    <source>
        <dbReference type="SAM" id="MobiDB-lite"/>
    </source>
</evidence>
<feature type="compositionally biased region" description="Polar residues" evidence="1">
    <location>
        <begin position="54"/>
        <end position="66"/>
    </location>
</feature>
<organism evidence="2 3">
    <name type="scientific">Tupaia chinensis</name>
    <name type="common">Chinese tree shrew</name>
    <name type="synonym">Tupaia belangeri chinensis</name>
    <dbReference type="NCBI Taxonomy" id="246437"/>
    <lineage>
        <taxon>Eukaryota</taxon>
        <taxon>Metazoa</taxon>
        <taxon>Chordata</taxon>
        <taxon>Craniata</taxon>
        <taxon>Vertebrata</taxon>
        <taxon>Euteleostomi</taxon>
        <taxon>Mammalia</taxon>
        <taxon>Eutheria</taxon>
        <taxon>Euarchontoglires</taxon>
        <taxon>Scandentia</taxon>
        <taxon>Tupaiidae</taxon>
        <taxon>Tupaia</taxon>
    </lineage>
</organism>
<evidence type="ECO:0000313" key="2">
    <source>
        <dbReference type="EMBL" id="ELW65644.1"/>
    </source>
</evidence>
<feature type="compositionally biased region" description="Basic residues" evidence="1">
    <location>
        <begin position="18"/>
        <end position="36"/>
    </location>
</feature>
<protein>
    <submittedName>
        <fullName evidence="2">Uncharacterized protein</fullName>
    </submittedName>
</protein>
<feature type="compositionally biased region" description="Basic and acidic residues" evidence="1">
    <location>
        <begin position="37"/>
        <end position="53"/>
    </location>
</feature>
<keyword evidence="3" id="KW-1185">Reference proteome</keyword>
<proteinExistence type="predicted"/>
<dbReference type="EMBL" id="KB320679">
    <property type="protein sequence ID" value="ELW65644.1"/>
    <property type="molecule type" value="Genomic_DNA"/>
</dbReference>
<reference evidence="3" key="1">
    <citation type="submission" date="2012-07" db="EMBL/GenBank/DDBJ databases">
        <title>Genome of the Chinese tree shrew, a rising model animal genetically related to primates.</title>
        <authorList>
            <person name="Zhang G."/>
            <person name="Fan Y."/>
            <person name="Yao Y."/>
            <person name="Huang Z."/>
        </authorList>
    </citation>
    <scope>NUCLEOTIDE SEQUENCE [LARGE SCALE GENOMIC DNA]</scope>
</reference>
<name>L9KT26_TUPCH</name>
<gene>
    <name evidence="2" type="ORF">TREES_T100007674</name>
</gene>
<feature type="region of interest" description="Disordered" evidence="1">
    <location>
        <begin position="1"/>
        <end position="95"/>
    </location>
</feature>
<reference evidence="3" key="2">
    <citation type="journal article" date="2013" name="Nat. Commun.">
        <title>Genome of the Chinese tree shrew.</title>
        <authorList>
            <person name="Fan Y."/>
            <person name="Huang Z.Y."/>
            <person name="Cao C.C."/>
            <person name="Chen C.S."/>
            <person name="Chen Y.X."/>
            <person name="Fan D.D."/>
            <person name="He J."/>
            <person name="Hou H.L."/>
            <person name="Hu L."/>
            <person name="Hu X.T."/>
            <person name="Jiang X.T."/>
            <person name="Lai R."/>
            <person name="Lang Y.S."/>
            <person name="Liang B."/>
            <person name="Liao S.G."/>
            <person name="Mu D."/>
            <person name="Ma Y.Y."/>
            <person name="Niu Y.Y."/>
            <person name="Sun X.Q."/>
            <person name="Xia J.Q."/>
            <person name="Xiao J."/>
            <person name="Xiong Z.Q."/>
            <person name="Xu L."/>
            <person name="Yang L."/>
            <person name="Zhang Y."/>
            <person name="Zhao W."/>
            <person name="Zhao X.D."/>
            <person name="Zheng Y.T."/>
            <person name="Zhou J.M."/>
            <person name="Zhu Y.B."/>
            <person name="Zhang G.J."/>
            <person name="Wang J."/>
            <person name="Yao Y.G."/>
        </authorList>
    </citation>
    <scope>NUCLEOTIDE SEQUENCE [LARGE SCALE GENOMIC DNA]</scope>
</reference>